<dbReference type="InterPro" id="IPR001173">
    <property type="entry name" value="Glyco_trans_2-like"/>
</dbReference>
<evidence type="ECO:0000259" key="2">
    <source>
        <dbReference type="Pfam" id="PF00535"/>
    </source>
</evidence>
<comment type="caution">
    <text evidence="3">The sequence shown here is derived from an EMBL/GenBank/DDBJ whole genome shotgun (WGS) entry which is preliminary data.</text>
</comment>
<dbReference type="PANTHER" id="PTHR43685">
    <property type="entry name" value="GLYCOSYLTRANSFERASE"/>
    <property type="match status" value="1"/>
</dbReference>
<accession>A0A511YIB2</accession>
<dbReference type="Proteomes" id="UP000321863">
    <property type="component" value="Unassembled WGS sequence"/>
</dbReference>
<keyword evidence="1" id="KW-0812">Transmembrane</keyword>
<dbReference type="InterPro" id="IPR029044">
    <property type="entry name" value="Nucleotide-diphossugar_trans"/>
</dbReference>
<dbReference type="InterPro" id="IPR050834">
    <property type="entry name" value="Glycosyltransf_2"/>
</dbReference>
<dbReference type="AlphaFoldDB" id="A0A511YIB2"/>
<keyword evidence="4" id="KW-1185">Reference proteome</keyword>
<evidence type="ECO:0000256" key="1">
    <source>
        <dbReference type="SAM" id="Phobius"/>
    </source>
</evidence>
<gene>
    <name evidence="3" type="ORF">CHA01nite_06770</name>
</gene>
<dbReference type="OrthoDB" id="597270at2"/>
<dbReference type="Gene3D" id="3.90.550.10">
    <property type="entry name" value="Spore Coat Polysaccharide Biosynthesis Protein SpsA, Chain A"/>
    <property type="match status" value="1"/>
</dbReference>
<reference evidence="3 4" key="1">
    <citation type="submission" date="2019-07" db="EMBL/GenBank/DDBJ databases">
        <title>Whole genome shotgun sequence of Chryseobacterium hagamense NBRC 105253.</title>
        <authorList>
            <person name="Hosoyama A."/>
            <person name="Uohara A."/>
            <person name="Ohji S."/>
            <person name="Ichikawa N."/>
        </authorList>
    </citation>
    <scope>NUCLEOTIDE SEQUENCE [LARGE SCALE GENOMIC DNA]</scope>
    <source>
        <strain evidence="3 4">NBRC 105253</strain>
    </source>
</reference>
<protein>
    <recommendedName>
        <fullName evidence="2">Glycosyltransferase 2-like domain-containing protein</fullName>
    </recommendedName>
</protein>
<dbReference type="SUPFAM" id="SSF53448">
    <property type="entry name" value="Nucleotide-diphospho-sugar transferases"/>
    <property type="match status" value="1"/>
</dbReference>
<organism evidence="3 4">
    <name type="scientific">Chryseobacterium hagamense</name>
    <dbReference type="NCBI Taxonomy" id="395935"/>
    <lineage>
        <taxon>Bacteria</taxon>
        <taxon>Pseudomonadati</taxon>
        <taxon>Bacteroidota</taxon>
        <taxon>Flavobacteriia</taxon>
        <taxon>Flavobacteriales</taxon>
        <taxon>Weeksellaceae</taxon>
        <taxon>Chryseobacterium group</taxon>
        <taxon>Chryseobacterium</taxon>
    </lineage>
</organism>
<dbReference type="RefSeq" id="WP_146939825.1">
    <property type="nucleotide sequence ID" value="NZ_BJYJ01000002.1"/>
</dbReference>
<keyword evidence="1" id="KW-0472">Membrane</keyword>
<feature type="transmembrane region" description="Helical" evidence="1">
    <location>
        <begin position="266"/>
        <end position="283"/>
    </location>
</feature>
<evidence type="ECO:0000313" key="3">
    <source>
        <dbReference type="EMBL" id="GEN74937.1"/>
    </source>
</evidence>
<feature type="domain" description="Glycosyltransferase 2-like" evidence="2">
    <location>
        <begin position="21"/>
        <end position="177"/>
    </location>
</feature>
<dbReference type="EMBL" id="BJYJ01000002">
    <property type="protein sequence ID" value="GEN74937.1"/>
    <property type="molecule type" value="Genomic_DNA"/>
</dbReference>
<sequence length="295" mass="34221">MEKRKNYTTVEKNTLAEIKLSIIVPVYNTPVPFVKECLESIQNSGIRYPYVVIIVNDGSTGPEVTRFLDESCLPHSIKINKENSGVLATRNTGLKLAKGKLILCLDSDDLLLSSINDAVSYLKTHRKSDILYCDLQFFGDTSYLHKKCEFSKFQLMYVSNMLTPSSTLFRREIISEVLFNENLSYSEDRDFFSRAASLGFAFKHFCKPFCNYRKLYNNQSLSQKNIGMKNEVESFIKAQFDAHREITQEEVNKYVINNFTAHKKHIAKLLIIIFFPFLYKFWVSRKIYKNNIVID</sequence>
<proteinExistence type="predicted"/>
<dbReference type="Pfam" id="PF00535">
    <property type="entry name" value="Glycos_transf_2"/>
    <property type="match status" value="1"/>
</dbReference>
<dbReference type="PANTHER" id="PTHR43685:SF2">
    <property type="entry name" value="GLYCOSYLTRANSFERASE 2-LIKE DOMAIN-CONTAINING PROTEIN"/>
    <property type="match status" value="1"/>
</dbReference>
<evidence type="ECO:0000313" key="4">
    <source>
        <dbReference type="Proteomes" id="UP000321863"/>
    </source>
</evidence>
<keyword evidence="1" id="KW-1133">Transmembrane helix</keyword>
<name>A0A511YIB2_9FLAO</name>